<keyword evidence="6 11" id="KW-0812">Transmembrane</keyword>
<evidence type="ECO:0000256" key="6">
    <source>
        <dbReference type="ARBA" id="ARBA00022692"/>
    </source>
</evidence>
<dbReference type="InterPro" id="IPR040690">
    <property type="entry name" value="FtsX_ECD"/>
</dbReference>
<organism evidence="14 15">
    <name type="scientific">Candidatus Lachnoclostridium stercoravium</name>
    <dbReference type="NCBI Taxonomy" id="2838633"/>
    <lineage>
        <taxon>Bacteria</taxon>
        <taxon>Bacillati</taxon>
        <taxon>Bacillota</taxon>
        <taxon>Clostridia</taxon>
        <taxon>Lachnospirales</taxon>
        <taxon>Lachnospiraceae</taxon>
    </lineage>
</organism>
<dbReference type="PIRSF" id="PIRSF003097">
    <property type="entry name" value="FtsX"/>
    <property type="match status" value="1"/>
</dbReference>
<dbReference type="GO" id="GO:0051301">
    <property type="term" value="P:cell division"/>
    <property type="evidence" value="ECO:0007669"/>
    <property type="project" value="UniProtKB-KW"/>
</dbReference>
<dbReference type="InterPro" id="IPR004513">
    <property type="entry name" value="FtsX"/>
</dbReference>
<evidence type="ECO:0000313" key="15">
    <source>
        <dbReference type="Proteomes" id="UP000823900"/>
    </source>
</evidence>
<feature type="domain" description="ABC3 transporter permease C-terminal" evidence="12">
    <location>
        <begin position="177"/>
        <end position="298"/>
    </location>
</feature>
<comment type="subcellular location">
    <subcellularLocation>
        <location evidence="1">Cell membrane</location>
        <topology evidence="1">Multi-pass membrane protein</topology>
    </subcellularLocation>
</comment>
<protein>
    <recommendedName>
        <fullName evidence="3 10">Cell division protein FtsX</fullName>
    </recommendedName>
</protein>
<feature type="domain" description="FtsX extracellular" evidence="13">
    <location>
        <begin position="58"/>
        <end position="154"/>
    </location>
</feature>
<dbReference type="EMBL" id="DWZA01000073">
    <property type="protein sequence ID" value="HJA71581.1"/>
    <property type="molecule type" value="Genomic_DNA"/>
</dbReference>
<comment type="function">
    <text evidence="10">Part of the ABC transporter FtsEX involved in asymmetric cellular division facilitating the initiation of sporulation.</text>
</comment>
<keyword evidence="7 11" id="KW-1133">Transmembrane helix</keyword>
<evidence type="ECO:0000256" key="8">
    <source>
        <dbReference type="ARBA" id="ARBA00023136"/>
    </source>
</evidence>
<evidence type="ECO:0000256" key="3">
    <source>
        <dbReference type="ARBA" id="ARBA00021907"/>
    </source>
</evidence>
<keyword evidence="9 10" id="KW-0131">Cell cycle</keyword>
<reference evidence="14" key="1">
    <citation type="journal article" date="2021" name="PeerJ">
        <title>Extensive microbial diversity within the chicken gut microbiome revealed by metagenomics and culture.</title>
        <authorList>
            <person name="Gilroy R."/>
            <person name="Ravi A."/>
            <person name="Getino M."/>
            <person name="Pursley I."/>
            <person name="Horton D.L."/>
            <person name="Alikhan N.F."/>
            <person name="Baker D."/>
            <person name="Gharbi K."/>
            <person name="Hall N."/>
            <person name="Watson M."/>
            <person name="Adriaenssens E.M."/>
            <person name="Foster-Nyarko E."/>
            <person name="Jarju S."/>
            <person name="Secka A."/>
            <person name="Antonio M."/>
            <person name="Oren A."/>
            <person name="Chaudhuri R.R."/>
            <person name="La Ragione R."/>
            <person name="Hildebrand F."/>
            <person name="Pallen M.J."/>
        </authorList>
    </citation>
    <scope>NUCLEOTIDE SEQUENCE</scope>
    <source>
        <strain evidence="14">CHK178-16964</strain>
    </source>
</reference>
<comment type="caution">
    <text evidence="14">The sequence shown here is derived from an EMBL/GenBank/DDBJ whole genome shotgun (WGS) entry which is preliminary data.</text>
</comment>
<keyword evidence="5 10" id="KW-0132">Cell division</keyword>
<dbReference type="AlphaFoldDB" id="A0A9D2HH65"/>
<evidence type="ECO:0000259" key="13">
    <source>
        <dbReference type="Pfam" id="PF18075"/>
    </source>
</evidence>
<evidence type="ECO:0000256" key="11">
    <source>
        <dbReference type="SAM" id="Phobius"/>
    </source>
</evidence>
<feature type="transmembrane region" description="Helical" evidence="11">
    <location>
        <begin position="221"/>
        <end position="245"/>
    </location>
</feature>
<proteinExistence type="inferred from homology"/>
<evidence type="ECO:0000259" key="12">
    <source>
        <dbReference type="Pfam" id="PF02687"/>
    </source>
</evidence>
<evidence type="ECO:0000256" key="2">
    <source>
        <dbReference type="ARBA" id="ARBA00007379"/>
    </source>
</evidence>
<evidence type="ECO:0000256" key="10">
    <source>
        <dbReference type="PIRNR" id="PIRNR003097"/>
    </source>
</evidence>
<evidence type="ECO:0000256" key="5">
    <source>
        <dbReference type="ARBA" id="ARBA00022618"/>
    </source>
</evidence>
<evidence type="ECO:0000256" key="1">
    <source>
        <dbReference type="ARBA" id="ARBA00004651"/>
    </source>
</evidence>
<evidence type="ECO:0000256" key="7">
    <source>
        <dbReference type="ARBA" id="ARBA00022989"/>
    </source>
</evidence>
<evidence type="ECO:0000256" key="9">
    <source>
        <dbReference type="ARBA" id="ARBA00023306"/>
    </source>
</evidence>
<keyword evidence="4 10" id="KW-1003">Cell membrane</keyword>
<dbReference type="GO" id="GO:0005886">
    <property type="term" value="C:plasma membrane"/>
    <property type="evidence" value="ECO:0007669"/>
    <property type="project" value="UniProtKB-SubCell"/>
</dbReference>
<comment type="similarity">
    <text evidence="2 10">Belongs to the ABC-4 integral membrane protein family. FtsX subfamily.</text>
</comment>
<dbReference type="Proteomes" id="UP000823900">
    <property type="component" value="Unassembled WGS sequence"/>
</dbReference>
<feature type="transmembrane region" description="Helical" evidence="11">
    <location>
        <begin position="275"/>
        <end position="299"/>
    </location>
</feature>
<dbReference type="Pfam" id="PF02687">
    <property type="entry name" value="FtsX"/>
    <property type="match status" value="1"/>
</dbReference>
<dbReference type="PANTHER" id="PTHR47755:SF1">
    <property type="entry name" value="CELL DIVISION PROTEIN FTSX"/>
    <property type="match status" value="1"/>
</dbReference>
<sequence length="305" mass="33280">MISTFLYCLKQGVINICRNILFSLASVATISACIFLFCLFFSLIANIQNMTYSAETKVGITIFFNEDLSEEEILAIGEEISRQPNIREMKYISADQAWESFQKEYFGDMEDLAAGFADDNPLAGSASYEIFLNDISKQGDMVTYLNGVTGVRRVVYSNTVVAGFSSLNRIVGGLSALIIGILLAVAIFLISNTIHVAAAFRKQENQIMRLIGATNFMIRAPFVVEGLILGLLGAAIPLAGMYALYIRAAQYFSDNFAFLAGDSSGVFEILPVETVFPSMAAVSLALGGGIGFFVSFFTIRKHLKV</sequence>
<evidence type="ECO:0000256" key="4">
    <source>
        <dbReference type="ARBA" id="ARBA00022475"/>
    </source>
</evidence>
<dbReference type="PANTHER" id="PTHR47755">
    <property type="entry name" value="CELL DIVISION PROTEIN FTSX"/>
    <property type="match status" value="1"/>
</dbReference>
<gene>
    <name evidence="14" type="ORF">IAA07_08410</name>
</gene>
<feature type="transmembrane region" description="Helical" evidence="11">
    <location>
        <begin position="20"/>
        <end position="45"/>
    </location>
</feature>
<feature type="transmembrane region" description="Helical" evidence="11">
    <location>
        <begin position="174"/>
        <end position="200"/>
    </location>
</feature>
<keyword evidence="8 10" id="KW-0472">Membrane</keyword>
<reference evidence="14" key="2">
    <citation type="submission" date="2021-04" db="EMBL/GenBank/DDBJ databases">
        <authorList>
            <person name="Gilroy R."/>
        </authorList>
    </citation>
    <scope>NUCLEOTIDE SEQUENCE</scope>
    <source>
        <strain evidence="14">CHK178-16964</strain>
    </source>
</reference>
<evidence type="ECO:0000313" key="14">
    <source>
        <dbReference type="EMBL" id="HJA71581.1"/>
    </source>
</evidence>
<accession>A0A9D2HH65</accession>
<dbReference type="InterPro" id="IPR003838">
    <property type="entry name" value="ABC3_permease_C"/>
</dbReference>
<dbReference type="Pfam" id="PF18075">
    <property type="entry name" value="FtsX_ECD"/>
    <property type="match status" value="1"/>
</dbReference>
<dbReference type="Gene3D" id="3.30.70.3040">
    <property type="match status" value="1"/>
</dbReference>
<name>A0A9D2HH65_9FIRM</name>